<evidence type="ECO:0000256" key="1">
    <source>
        <dbReference type="SAM" id="SignalP"/>
    </source>
</evidence>
<organism evidence="3 4">
    <name type="scientific">Cognatishimia maritima</name>
    <dbReference type="NCBI Taxonomy" id="870908"/>
    <lineage>
        <taxon>Bacteria</taxon>
        <taxon>Pseudomonadati</taxon>
        <taxon>Pseudomonadota</taxon>
        <taxon>Alphaproteobacteria</taxon>
        <taxon>Rhodobacterales</taxon>
        <taxon>Paracoccaceae</taxon>
        <taxon>Cognatishimia</taxon>
    </lineage>
</organism>
<reference evidence="4" key="1">
    <citation type="submission" date="2016-11" db="EMBL/GenBank/DDBJ databases">
        <authorList>
            <person name="Varghese N."/>
            <person name="Submissions S."/>
        </authorList>
    </citation>
    <scope>NUCLEOTIDE SEQUENCE [LARGE SCALE GENOMIC DNA]</scope>
    <source>
        <strain evidence="4">DSM 28223</strain>
    </source>
</reference>
<dbReference type="EMBL" id="FQWM01000001">
    <property type="protein sequence ID" value="SHG55441.1"/>
    <property type="molecule type" value="Genomic_DNA"/>
</dbReference>
<dbReference type="Gene3D" id="1.20.1270.180">
    <property type="match status" value="1"/>
</dbReference>
<keyword evidence="4" id="KW-1185">Reference proteome</keyword>
<protein>
    <submittedName>
        <fullName evidence="3">Uncharacterized conserved protein YecT, DUF1311 family</fullName>
    </submittedName>
</protein>
<dbReference type="Pfam" id="PF07007">
    <property type="entry name" value="LprI"/>
    <property type="match status" value="1"/>
</dbReference>
<dbReference type="OrthoDB" id="7340239at2"/>
<dbReference type="AlphaFoldDB" id="A0A1M5KRQ4"/>
<feature type="domain" description="Lysozyme inhibitor LprI-like N-terminal" evidence="2">
    <location>
        <begin position="44"/>
        <end position="144"/>
    </location>
</feature>
<feature type="signal peptide" evidence="1">
    <location>
        <begin position="1"/>
        <end position="39"/>
    </location>
</feature>
<sequence length="151" mass="16701">MSAARLILSCSQRCFMLARGQGGPLLVAVLLMFAAPLAAEDVDCENAFTQHAMNRCAHQSYLQADHALNDAYQQAVSAAQAMDEYLAEGDIAAETLLRDAQRAWITYRDKACEVESLLFRGGSMQPLIYSTCLERETQSRTEALRLFAEAF</sequence>
<dbReference type="STRING" id="870908.SAMN04488044_1054"/>
<keyword evidence="1" id="KW-0732">Signal</keyword>
<proteinExistence type="predicted"/>
<dbReference type="PANTHER" id="PTHR39176">
    <property type="entry name" value="PERIPLASMIC PROTEIN-RELATED"/>
    <property type="match status" value="1"/>
</dbReference>
<name>A0A1M5KRQ4_9RHOB</name>
<evidence type="ECO:0000313" key="4">
    <source>
        <dbReference type="Proteomes" id="UP000184211"/>
    </source>
</evidence>
<evidence type="ECO:0000313" key="3">
    <source>
        <dbReference type="EMBL" id="SHG55441.1"/>
    </source>
</evidence>
<dbReference type="InterPro" id="IPR009739">
    <property type="entry name" value="LprI-like_N"/>
</dbReference>
<dbReference type="Proteomes" id="UP000184211">
    <property type="component" value="Unassembled WGS sequence"/>
</dbReference>
<evidence type="ECO:0000259" key="2">
    <source>
        <dbReference type="Pfam" id="PF07007"/>
    </source>
</evidence>
<accession>A0A1M5KRQ4</accession>
<feature type="chain" id="PRO_5009911761" evidence="1">
    <location>
        <begin position="40"/>
        <end position="151"/>
    </location>
</feature>
<gene>
    <name evidence="3" type="ORF">SAMN04488044_1054</name>
</gene>
<dbReference type="PANTHER" id="PTHR39176:SF1">
    <property type="entry name" value="PERIPLASMIC PROTEIN"/>
    <property type="match status" value="1"/>
</dbReference>